<dbReference type="Proteomes" id="UP000601223">
    <property type="component" value="Unassembled WGS sequence"/>
</dbReference>
<comment type="cofactor">
    <cofactor evidence="1">
        <name>FAD</name>
        <dbReference type="ChEBI" id="CHEBI:57692"/>
    </cofactor>
</comment>
<dbReference type="SUPFAM" id="SSF51905">
    <property type="entry name" value="FAD/NAD(P)-binding domain"/>
    <property type="match status" value="1"/>
</dbReference>
<dbReference type="Gene3D" id="3.50.50.60">
    <property type="entry name" value="FAD/NAD(P)-binding domain"/>
    <property type="match status" value="1"/>
</dbReference>
<evidence type="ECO:0000256" key="3">
    <source>
        <dbReference type="ARBA" id="ARBA00022827"/>
    </source>
</evidence>
<evidence type="ECO:0000313" key="6">
    <source>
        <dbReference type="Proteomes" id="UP000601223"/>
    </source>
</evidence>
<dbReference type="InterPro" id="IPR050641">
    <property type="entry name" value="RIFMO-like"/>
</dbReference>
<sequence length="530" mass="57021">MSNGLSQQVIIVGAGPVGLTLACELALSGVPTRVIERRAWRTKESRAMGLYPGSMELFDSRGLAETFAEFGNPADRITLSTGGSVELSALPSRYAYLNVIPQSVIEEILETRARELGVEIVRRTEVVEFAQDETGVTVTLRTDGVQRQERCAYLVGCDGSHSVVREQLGIDFGGSTHQYAAMLADVRLAKAPLEKVRLTPAAGAVGVSIAYGDGWYRLACLDRSQPWSDEPLTMEVLQQTFARIVGYDAGLHSPRWLARFKVHERLADRYRVGRVLIAGDAAHLHSPLGGQGMNLGIHDAFNLGWKLAAEIAGWAPPGLLDSYEVERRPVAAATIRMTERATQMVTSASSRVRGMRQLVTGGVLRSPRMQRAVAARIAGLSNSYVDGPGEGPLAGTRTPGLTLHTIGGIPVQVHELLRNGTFVHLELRGTEPADTADWGELVTPVAGRLVAPGPWGAATAVLIRPDGHVAWSTTTVDDEDRAAETAAAITTWCGTPYPGRRVPEGWPHDFPAEAPSAVLEADLAITVPER</sequence>
<dbReference type="RefSeq" id="WP_203750848.1">
    <property type="nucleotide sequence ID" value="NZ_BONF01000030.1"/>
</dbReference>
<dbReference type="GO" id="GO:0016709">
    <property type="term" value="F:oxidoreductase activity, acting on paired donors, with incorporation or reduction of molecular oxygen, NAD(P)H as one donor, and incorporation of one atom of oxygen"/>
    <property type="evidence" value="ECO:0007669"/>
    <property type="project" value="UniProtKB-ARBA"/>
</dbReference>
<gene>
    <name evidence="5" type="ORF">Cba03nite_50340</name>
</gene>
<protein>
    <recommendedName>
        <fullName evidence="4">FAD-binding domain-containing protein</fullName>
    </recommendedName>
</protein>
<organism evidence="5 6">
    <name type="scientific">Catellatospora bangladeshensis</name>
    <dbReference type="NCBI Taxonomy" id="310355"/>
    <lineage>
        <taxon>Bacteria</taxon>
        <taxon>Bacillati</taxon>
        <taxon>Actinomycetota</taxon>
        <taxon>Actinomycetes</taxon>
        <taxon>Micromonosporales</taxon>
        <taxon>Micromonosporaceae</taxon>
        <taxon>Catellatospora</taxon>
    </lineage>
</organism>
<accession>A0A8J3JRA7</accession>
<dbReference type="GO" id="GO:0071949">
    <property type="term" value="F:FAD binding"/>
    <property type="evidence" value="ECO:0007669"/>
    <property type="project" value="InterPro"/>
</dbReference>
<dbReference type="Pfam" id="PF21274">
    <property type="entry name" value="Rng_hyd_C"/>
    <property type="match status" value="1"/>
</dbReference>
<dbReference type="Pfam" id="PF01494">
    <property type="entry name" value="FAD_binding_3"/>
    <property type="match status" value="1"/>
</dbReference>
<keyword evidence="3" id="KW-0274">FAD</keyword>
<dbReference type="PRINTS" id="PR00420">
    <property type="entry name" value="RNGMNOXGNASE"/>
</dbReference>
<proteinExistence type="predicted"/>
<name>A0A8J3JRA7_9ACTN</name>
<evidence type="ECO:0000313" key="5">
    <source>
        <dbReference type="EMBL" id="GIF83685.1"/>
    </source>
</evidence>
<evidence type="ECO:0000256" key="2">
    <source>
        <dbReference type="ARBA" id="ARBA00022630"/>
    </source>
</evidence>
<dbReference type="EMBL" id="BONF01000030">
    <property type="protein sequence ID" value="GIF83685.1"/>
    <property type="molecule type" value="Genomic_DNA"/>
</dbReference>
<dbReference type="Gene3D" id="3.40.30.120">
    <property type="match status" value="1"/>
</dbReference>
<dbReference type="Gene3D" id="3.30.70.2450">
    <property type="match status" value="1"/>
</dbReference>
<dbReference type="InterPro" id="IPR002938">
    <property type="entry name" value="FAD-bd"/>
</dbReference>
<keyword evidence="2" id="KW-0285">Flavoprotein</keyword>
<feature type="domain" description="FAD-binding" evidence="4">
    <location>
        <begin position="8"/>
        <end position="336"/>
    </location>
</feature>
<evidence type="ECO:0000259" key="4">
    <source>
        <dbReference type="Pfam" id="PF01494"/>
    </source>
</evidence>
<dbReference type="InterPro" id="IPR036188">
    <property type="entry name" value="FAD/NAD-bd_sf"/>
</dbReference>
<evidence type="ECO:0000256" key="1">
    <source>
        <dbReference type="ARBA" id="ARBA00001974"/>
    </source>
</evidence>
<dbReference type="PANTHER" id="PTHR43004">
    <property type="entry name" value="TRK SYSTEM POTASSIUM UPTAKE PROTEIN"/>
    <property type="match status" value="1"/>
</dbReference>
<comment type="caution">
    <text evidence="5">The sequence shown here is derived from an EMBL/GenBank/DDBJ whole genome shotgun (WGS) entry which is preliminary data.</text>
</comment>
<reference evidence="5 6" key="1">
    <citation type="submission" date="2021-01" db="EMBL/GenBank/DDBJ databases">
        <title>Whole genome shotgun sequence of Catellatospora bangladeshensis NBRC 107357.</title>
        <authorList>
            <person name="Komaki H."/>
            <person name="Tamura T."/>
        </authorList>
    </citation>
    <scope>NUCLEOTIDE SEQUENCE [LARGE SCALE GENOMIC DNA]</scope>
    <source>
        <strain evidence="5 6">NBRC 107357</strain>
    </source>
</reference>
<keyword evidence="6" id="KW-1185">Reference proteome</keyword>
<dbReference type="AlphaFoldDB" id="A0A8J3JRA7"/>
<dbReference type="PANTHER" id="PTHR43004:SF19">
    <property type="entry name" value="BINDING MONOOXYGENASE, PUTATIVE (JCVI)-RELATED"/>
    <property type="match status" value="1"/>
</dbReference>